<comment type="caution">
    <text evidence="1">The sequence shown here is derived from an EMBL/GenBank/DDBJ whole genome shotgun (WGS) entry which is preliminary data.</text>
</comment>
<accession>A0A512RHA6</accession>
<proteinExistence type="predicted"/>
<sequence length="180" mass="20993">MLPVTCVSLNAFNKRMENITNLAAQYAHSLLKTQDRRQHWQLNSKPFLLKYLNGIAEKCKLKWKVGVNEILQNLESVYLVFDAEPSGIVEQSQFSLVQKMKVGGFLSYSQTRNGQIVVWINFPCIDGMSDEKTKAEMLETIEPEELTEENVNRYIEKFLHEMIQWENDARDEIGFVRHKH</sequence>
<evidence type="ECO:0000313" key="2">
    <source>
        <dbReference type="Proteomes" id="UP000321436"/>
    </source>
</evidence>
<dbReference type="EMBL" id="BKAU01000001">
    <property type="protein sequence ID" value="GEP95078.1"/>
    <property type="molecule type" value="Genomic_DNA"/>
</dbReference>
<keyword evidence="2" id="KW-1185">Reference proteome</keyword>
<dbReference type="AlphaFoldDB" id="A0A512RHA6"/>
<evidence type="ECO:0000313" key="1">
    <source>
        <dbReference type="EMBL" id="GEP95078.1"/>
    </source>
</evidence>
<reference evidence="1 2" key="1">
    <citation type="submission" date="2019-07" db="EMBL/GenBank/DDBJ databases">
        <title>Whole genome shotgun sequence of Chitinophaga cymbidii NBRC 109752.</title>
        <authorList>
            <person name="Hosoyama A."/>
            <person name="Uohara A."/>
            <person name="Ohji S."/>
            <person name="Ichikawa N."/>
        </authorList>
    </citation>
    <scope>NUCLEOTIDE SEQUENCE [LARGE SCALE GENOMIC DNA]</scope>
    <source>
        <strain evidence="1 2">NBRC 109752</strain>
    </source>
</reference>
<gene>
    <name evidence="1" type="ORF">CCY01nite_13380</name>
</gene>
<organism evidence="1 2">
    <name type="scientific">Chitinophaga cymbidii</name>
    <dbReference type="NCBI Taxonomy" id="1096750"/>
    <lineage>
        <taxon>Bacteria</taxon>
        <taxon>Pseudomonadati</taxon>
        <taxon>Bacteroidota</taxon>
        <taxon>Chitinophagia</taxon>
        <taxon>Chitinophagales</taxon>
        <taxon>Chitinophagaceae</taxon>
        <taxon>Chitinophaga</taxon>
    </lineage>
</organism>
<name>A0A512RHA6_9BACT</name>
<dbReference type="Proteomes" id="UP000321436">
    <property type="component" value="Unassembled WGS sequence"/>
</dbReference>
<protein>
    <submittedName>
        <fullName evidence="1">Uncharacterized protein</fullName>
    </submittedName>
</protein>